<dbReference type="Gene3D" id="3.40.50.200">
    <property type="entry name" value="Peptidase S8/S53 domain"/>
    <property type="match status" value="1"/>
</dbReference>
<keyword evidence="1" id="KW-0732">Signal</keyword>
<dbReference type="KEGG" id="agi:FSB73_01145"/>
<dbReference type="InterPro" id="IPR036852">
    <property type="entry name" value="Peptidase_S8/S53_dom_sf"/>
</dbReference>
<name>A0A5B8VGV9_9BACT</name>
<gene>
    <name evidence="2" type="ORF">FSB73_01145</name>
</gene>
<dbReference type="GO" id="GO:0004252">
    <property type="term" value="F:serine-type endopeptidase activity"/>
    <property type="evidence" value="ECO:0007669"/>
    <property type="project" value="InterPro"/>
</dbReference>
<sequence>MMIKKLTSLAIIALICVTGINAQSETFKVPLSWHMLDPIKDSVYGVSVNKCYEELLKGKTSQKVIVGVVDSGADTLQEDLKAVLWHNPKEIPHDQKDNDKDGYIDDYYGWNFLGGKSDTSNVTEDTRESTRFYFQYKHQFENITDSTQVPQKDRNNFRTWLQAKNIELTTTEAAKEASAIERISSLLPQISDFSKVLLKDTFSLEDVKAYEPIDRKTSAEKQIYTILLEKVAPGTTNITLPGKLSSLMDSLKTANQLPETAPQPIVSKL</sequence>
<accession>A0A5B8VGV9</accession>
<dbReference type="Proteomes" id="UP000321291">
    <property type="component" value="Chromosome"/>
</dbReference>
<dbReference type="OrthoDB" id="9798386at2"/>
<organism evidence="2 3">
    <name type="scientific">Arachidicoccus ginsenosidivorans</name>
    <dbReference type="NCBI Taxonomy" id="496057"/>
    <lineage>
        <taxon>Bacteria</taxon>
        <taxon>Pseudomonadati</taxon>
        <taxon>Bacteroidota</taxon>
        <taxon>Chitinophagia</taxon>
        <taxon>Chitinophagales</taxon>
        <taxon>Chitinophagaceae</taxon>
        <taxon>Arachidicoccus</taxon>
    </lineage>
</organism>
<dbReference type="AlphaFoldDB" id="A0A5B8VGV9"/>
<proteinExistence type="predicted"/>
<feature type="chain" id="PRO_5022831576" description="Peptidase S8/S53 domain-containing protein" evidence="1">
    <location>
        <begin position="23"/>
        <end position="269"/>
    </location>
</feature>
<reference evidence="2 3" key="1">
    <citation type="journal article" date="2017" name="Int. J. Syst. Evol. Microbiol.">
        <title>Arachidicoccus ginsenosidivorans sp. nov., with ginsenoside-converting activity isolated from ginseng cultivating soil.</title>
        <authorList>
            <person name="Siddiqi M.Z."/>
            <person name="Aslam Z."/>
            <person name="Im W.T."/>
        </authorList>
    </citation>
    <scope>NUCLEOTIDE SEQUENCE [LARGE SCALE GENOMIC DNA]</scope>
    <source>
        <strain evidence="2 3">Gsoil 809</strain>
    </source>
</reference>
<evidence type="ECO:0000313" key="2">
    <source>
        <dbReference type="EMBL" id="QEC70519.1"/>
    </source>
</evidence>
<keyword evidence="3" id="KW-1185">Reference proteome</keyword>
<evidence type="ECO:0000256" key="1">
    <source>
        <dbReference type="SAM" id="SignalP"/>
    </source>
</evidence>
<feature type="signal peptide" evidence="1">
    <location>
        <begin position="1"/>
        <end position="22"/>
    </location>
</feature>
<dbReference type="EMBL" id="CP042434">
    <property type="protein sequence ID" value="QEC70519.1"/>
    <property type="molecule type" value="Genomic_DNA"/>
</dbReference>
<dbReference type="RefSeq" id="WP_146779782.1">
    <property type="nucleotide sequence ID" value="NZ_CP042434.1"/>
</dbReference>
<protein>
    <recommendedName>
        <fullName evidence="4">Peptidase S8/S53 domain-containing protein</fullName>
    </recommendedName>
</protein>
<evidence type="ECO:0008006" key="4">
    <source>
        <dbReference type="Google" id="ProtNLM"/>
    </source>
</evidence>
<evidence type="ECO:0000313" key="3">
    <source>
        <dbReference type="Proteomes" id="UP000321291"/>
    </source>
</evidence>
<dbReference type="GO" id="GO:0006508">
    <property type="term" value="P:proteolysis"/>
    <property type="evidence" value="ECO:0007669"/>
    <property type="project" value="InterPro"/>
</dbReference>